<dbReference type="AlphaFoldDB" id="A0A0X8NX17"/>
<sequence>MKRMLKRKRFARWQAEERLPDAALCMAVRAMEHGLIDASLGGLLYKQRVARPGGGKSHGYRALLSARLGHRYVFLHGFSKNDQENIAPDEQKALQFAGKVFLDLSPEALSKAIASGILLEIPCEQDH</sequence>
<organism evidence="1 2">
    <name type="scientific">Alcaligenes xylosoxydans xylosoxydans</name>
    <name type="common">Achromobacter xylosoxidans</name>
    <dbReference type="NCBI Taxonomy" id="85698"/>
    <lineage>
        <taxon>Bacteria</taxon>
        <taxon>Pseudomonadati</taxon>
        <taxon>Pseudomonadota</taxon>
        <taxon>Betaproteobacteria</taxon>
        <taxon>Burkholderiales</taxon>
        <taxon>Alcaligenaceae</taxon>
        <taxon>Achromobacter</taxon>
    </lineage>
</organism>
<dbReference type="Proteomes" id="UP000060602">
    <property type="component" value="Chromosome"/>
</dbReference>
<dbReference type="EMBL" id="CP014060">
    <property type="protein sequence ID" value="AMG35908.1"/>
    <property type="molecule type" value="Genomic_DNA"/>
</dbReference>
<dbReference type="Pfam" id="PF06296">
    <property type="entry name" value="RelE"/>
    <property type="match status" value="1"/>
</dbReference>
<accession>A0A0X8NX17</accession>
<evidence type="ECO:0000313" key="1">
    <source>
        <dbReference type="EMBL" id="AMG35908.1"/>
    </source>
</evidence>
<name>A0A0X8NX17_ALCXX</name>
<reference evidence="2" key="1">
    <citation type="submission" date="2015-12" db="EMBL/GenBank/DDBJ databases">
        <title>FDA dAtabase for Regulatory Grade micrObial Sequences (FDA-ARGOS): Supporting development and validation of Infectious Disease Dx tests.</title>
        <authorList>
            <person name="Case J."/>
            <person name="Tallon L."/>
            <person name="Sadzewicz L."/>
            <person name="Sengamalay N."/>
            <person name="Ott S."/>
            <person name="Godinez A."/>
            <person name="Nagaraj S."/>
            <person name="Nadendla S."/>
            <person name="Sichtig H."/>
        </authorList>
    </citation>
    <scope>NUCLEOTIDE SEQUENCE [LARGE SCALE GENOMIC DNA]</scope>
    <source>
        <strain evidence="2">FDAARGOS_147</strain>
    </source>
</reference>
<gene>
    <name evidence="1" type="ORF">AL504_07605</name>
</gene>
<dbReference type="PIRSF" id="PIRSF018634">
    <property type="entry name" value="UCP018634"/>
    <property type="match status" value="1"/>
</dbReference>
<dbReference type="InterPro" id="IPR009387">
    <property type="entry name" value="HigB-2"/>
</dbReference>
<evidence type="ECO:0000313" key="2">
    <source>
        <dbReference type="Proteomes" id="UP000060602"/>
    </source>
</evidence>
<dbReference type="RefSeq" id="WP_061071685.1">
    <property type="nucleotide sequence ID" value="NZ_CP014060.2"/>
</dbReference>
<protein>
    <submittedName>
        <fullName evidence="1">Type II toxin-antitoxin system RelE/ParE family toxin</fullName>
    </submittedName>
</protein>
<proteinExistence type="predicted"/>